<dbReference type="InterPro" id="IPR050131">
    <property type="entry name" value="Peptidase_S8_subtilisin-like"/>
</dbReference>
<keyword evidence="4 5" id="KW-0720">Serine protease</keyword>
<feature type="active site" description="Charge relay system" evidence="5">
    <location>
        <position position="190"/>
    </location>
</feature>
<keyword evidence="3 5" id="KW-0378">Hydrolase</keyword>
<keyword evidence="2 5" id="KW-0645">Protease</keyword>
<reference evidence="8 9" key="1">
    <citation type="submission" date="2015-10" db="EMBL/GenBank/DDBJ databases">
        <title>Chryseobacterium aquaticum genome.</title>
        <authorList>
            <person name="Newman J.D."/>
            <person name="Ferguson M.B."/>
            <person name="Miller J.R."/>
        </authorList>
    </citation>
    <scope>NUCLEOTIDE SEQUENCE [LARGE SCALE GENOMIC DNA]</scope>
    <source>
        <strain evidence="8 9">KCTC 12483</strain>
    </source>
</reference>
<dbReference type="OrthoDB" id="9798386at2"/>
<evidence type="ECO:0000313" key="8">
    <source>
        <dbReference type="EMBL" id="KQK24292.1"/>
    </source>
</evidence>
<evidence type="ECO:0000313" key="9">
    <source>
        <dbReference type="Proteomes" id="UP000051682"/>
    </source>
</evidence>
<proteinExistence type="inferred from homology"/>
<evidence type="ECO:0000256" key="4">
    <source>
        <dbReference type="ARBA" id="ARBA00022825"/>
    </source>
</evidence>
<accession>A0A0Q3KJC7</accession>
<dbReference type="Proteomes" id="UP000051682">
    <property type="component" value="Unassembled WGS sequence"/>
</dbReference>
<dbReference type="InterPro" id="IPR023827">
    <property type="entry name" value="Peptidase_S8_Asp-AS"/>
</dbReference>
<evidence type="ECO:0000256" key="5">
    <source>
        <dbReference type="PROSITE-ProRule" id="PRU01240"/>
    </source>
</evidence>
<evidence type="ECO:0000256" key="1">
    <source>
        <dbReference type="ARBA" id="ARBA00011073"/>
    </source>
</evidence>
<dbReference type="InterPro" id="IPR036852">
    <property type="entry name" value="Peptidase_S8/S53_dom_sf"/>
</dbReference>
<dbReference type="PANTHER" id="PTHR43806:SF11">
    <property type="entry name" value="CEREVISIN-RELATED"/>
    <property type="match status" value="1"/>
</dbReference>
<dbReference type="PANTHER" id="PTHR43806">
    <property type="entry name" value="PEPTIDASE S8"/>
    <property type="match status" value="1"/>
</dbReference>
<comment type="similarity">
    <text evidence="1 5 6">Belongs to the peptidase S8 family.</text>
</comment>
<evidence type="ECO:0000259" key="7">
    <source>
        <dbReference type="Pfam" id="PF00082"/>
    </source>
</evidence>
<keyword evidence="9" id="KW-1185">Reference proteome</keyword>
<dbReference type="Pfam" id="PF00082">
    <property type="entry name" value="Peptidase_S8"/>
    <property type="match status" value="1"/>
</dbReference>
<protein>
    <recommendedName>
        <fullName evidence="7">Peptidase S8/S53 domain-containing protein</fullName>
    </recommendedName>
</protein>
<dbReference type="InterPro" id="IPR023828">
    <property type="entry name" value="Peptidase_S8_Ser-AS"/>
</dbReference>
<gene>
    <name evidence="8" type="ORF">AR438_16820</name>
</gene>
<sequence length="418" mass="45774">METEKYIVLLENQEKKSLKKIENELQVSITSSEFLSKENRSFDVIDNDNGVLYKNLGVVVVENMDEDQLKKAVKDDSNPIIYFEKERDFFPADEMKIISELKKQSAEISNKINELELYLNNKPIPPKNFVEMEWGLKAIGIEKALYTGKGIDVCILDTGLEMSHPDFVSREVEGKSFIEGEDWNKDLNGHGTHCAGVSAGNLRTDTGKRYGIAKDCNLKIAKVLSNSGKGTTSSVVDAIDWAISKKFRILSLSLAAPVGLNEKPSVLFETIGSRALENNCLIIAAAGNDSNRPSIPKPVSAPANSQSIMAVGAIDGQMRVAKFSNGGLNPSTGGNINVCAPGVDVFSSYPKNGKNKNFYLPLSGTSMATPHVSGLAALYMEQFPDKTAKEIWEMIETHAKPIDGLKYRDIGSGLIQIF</sequence>
<dbReference type="GO" id="GO:0006508">
    <property type="term" value="P:proteolysis"/>
    <property type="evidence" value="ECO:0007669"/>
    <property type="project" value="UniProtKB-KW"/>
</dbReference>
<comment type="caution">
    <text evidence="8">The sequence shown here is derived from an EMBL/GenBank/DDBJ whole genome shotgun (WGS) entry which is preliminary data.</text>
</comment>
<dbReference type="EMBL" id="LLYZ01000021">
    <property type="protein sequence ID" value="KQK24292.1"/>
    <property type="molecule type" value="Genomic_DNA"/>
</dbReference>
<dbReference type="PROSITE" id="PS00136">
    <property type="entry name" value="SUBTILASE_ASP"/>
    <property type="match status" value="1"/>
</dbReference>
<evidence type="ECO:0000256" key="6">
    <source>
        <dbReference type="RuleBase" id="RU003355"/>
    </source>
</evidence>
<feature type="domain" description="Peptidase S8/S53" evidence="7">
    <location>
        <begin position="148"/>
        <end position="399"/>
    </location>
</feature>
<dbReference type="GO" id="GO:0004252">
    <property type="term" value="F:serine-type endopeptidase activity"/>
    <property type="evidence" value="ECO:0007669"/>
    <property type="project" value="UniProtKB-UniRule"/>
</dbReference>
<dbReference type="Gene3D" id="3.40.50.200">
    <property type="entry name" value="Peptidase S8/S53 domain"/>
    <property type="match status" value="1"/>
</dbReference>
<evidence type="ECO:0000256" key="2">
    <source>
        <dbReference type="ARBA" id="ARBA00022670"/>
    </source>
</evidence>
<feature type="active site" description="Charge relay system" evidence="5">
    <location>
        <position position="366"/>
    </location>
</feature>
<dbReference type="InterPro" id="IPR015500">
    <property type="entry name" value="Peptidase_S8_subtilisin-rel"/>
</dbReference>
<dbReference type="PROSITE" id="PS00138">
    <property type="entry name" value="SUBTILASE_SER"/>
    <property type="match status" value="1"/>
</dbReference>
<evidence type="ECO:0000256" key="3">
    <source>
        <dbReference type="ARBA" id="ARBA00022801"/>
    </source>
</evidence>
<feature type="active site" description="Charge relay system" evidence="5">
    <location>
        <position position="157"/>
    </location>
</feature>
<dbReference type="STRING" id="452084.AR438_16820"/>
<dbReference type="AlphaFoldDB" id="A0A0Q3KJC7"/>
<dbReference type="PROSITE" id="PS51892">
    <property type="entry name" value="SUBTILASE"/>
    <property type="match status" value="1"/>
</dbReference>
<dbReference type="InterPro" id="IPR000209">
    <property type="entry name" value="Peptidase_S8/S53_dom"/>
</dbReference>
<dbReference type="RefSeq" id="WP_056017682.1">
    <property type="nucleotide sequence ID" value="NZ_LLYZ01000021.1"/>
</dbReference>
<dbReference type="PRINTS" id="PR00723">
    <property type="entry name" value="SUBTILISIN"/>
</dbReference>
<name>A0A0Q3KJC7_9FLAO</name>
<organism evidence="8 9">
    <name type="scientific">Chryseobacterium aquaticum</name>
    <dbReference type="NCBI Taxonomy" id="452084"/>
    <lineage>
        <taxon>Bacteria</taxon>
        <taxon>Pseudomonadati</taxon>
        <taxon>Bacteroidota</taxon>
        <taxon>Flavobacteriia</taxon>
        <taxon>Flavobacteriales</taxon>
        <taxon>Weeksellaceae</taxon>
        <taxon>Chryseobacterium group</taxon>
        <taxon>Chryseobacterium</taxon>
    </lineage>
</organism>
<dbReference type="SUPFAM" id="SSF52743">
    <property type="entry name" value="Subtilisin-like"/>
    <property type="match status" value="1"/>
</dbReference>